<dbReference type="SUPFAM" id="SSF57667">
    <property type="entry name" value="beta-beta-alpha zinc fingers"/>
    <property type="match status" value="1"/>
</dbReference>
<keyword evidence="2" id="KW-0677">Repeat</keyword>
<dbReference type="GO" id="GO:0005634">
    <property type="term" value="C:nucleus"/>
    <property type="evidence" value="ECO:0007669"/>
    <property type="project" value="TreeGrafter"/>
</dbReference>
<evidence type="ECO:0000259" key="7">
    <source>
        <dbReference type="PROSITE" id="PS50157"/>
    </source>
</evidence>
<dbReference type="Gene3D" id="3.30.160.60">
    <property type="entry name" value="Classic Zinc Finger"/>
    <property type="match status" value="1"/>
</dbReference>
<dbReference type="AlphaFoldDB" id="G0NXT8"/>
<dbReference type="STRING" id="135651.G0NXT8"/>
<dbReference type="PANTHER" id="PTHR24403">
    <property type="entry name" value="ZINC FINGER PROTEIN"/>
    <property type="match status" value="1"/>
</dbReference>
<feature type="region of interest" description="Disordered" evidence="6">
    <location>
        <begin position="256"/>
        <end position="291"/>
    </location>
</feature>
<dbReference type="PANTHER" id="PTHR24403:SF67">
    <property type="entry name" value="FI01116P-RELATED"/>
    <property type="match status" value="1"/>
</dbReference>
<keyword evidence="3 5" id="KW-0863">Zinc-finger</keyword>
<evidence type="ECO:0000256" key="6">
    <source>
        <dbReference type="SAM" id="MobiDB-lite"/>
    </source>
</evidence>
<keyword evidence="1" id="KW-0479">Metal-binding</keyword>
<dbReference type="InterPro" id="IPR036236">
    <property type="entry name" value="Znf_C2H2_sf"/>
</dbReference>
<keyword evidence="9" id="KW-1185">Reference proteome</keyword>
<evidence type="ECO:0000256" key="2">
    <source>
        <dbReference type="ARBA" id="ARBA00022737"/>
    </source>
</evidence>
<dbReference type="HOGENOM" id="CLU_052720_0_0_1"/>
<dbReference type="FunCoup" id="G0NXT8">
    <property type="interactions" value="1058"/>
</dbReference>
<keyword evidence="4" id="KW-0862">Zinc</keyword>
<dbReference type="PROSITE" id="PS50157">
    <property type="entry name" value="ZINC_FINGER_C2H2_2"/>
    <property type="match status" value="1"/>
</dbReference>
<feature type="compositionally biased region" description="Low complexity" evidence="6">
    <location>
        <begin position="329"/>
        <end position="343"/>
    </location>
</feature>
<dbReference type="EMBL" id="GL379974">
    <property type="protein sequence ID" value="EGT39621.1"/>
    <property type="molecule type" value="Genomic_DNA"/>
</dbReference>
<protein>
    <submittedName>
        <fullName evidence="8">CBN-ZTF-26 protein</fullName>
    </submittedName>
</protein>
<organism evidence="9">
    <name type="scientific">Caenorhabditis brenneri</name>
    <name type="common">Nematode worm</name>
    <dbReference type="NCBI Taxonomy" id="135651"/>
    <lineage>
        <taxon>Eukaryota</taxon>
        <taxon>Metazoa</taxon>
        <taxon>Ecdysozoa</taxon>
        <taxon>Nematoda</taxon>
        <taxon>Chromadorea</taxon>
        <taxon>Rhabditida</taxon>
        <taxon>Rhabditina</taxon>
        <taxon>Rhabditomorpha</taxon>
        <taxon>Rhabditoidea</taxon>
        <taxon>Rhabditidae</taxon>
        <taxon>Peloderinae</taxon>
        <taxon>Caenorhabditis</taxon>
    </lineage>
</organism>
<gene>
    <name evidence="8" type="primary">Cbn-ztf-26</name>
    <name evidence="8" type="ORF">CAEBREN_18359</name>
</gene>
<dbReference type="InterPro" id="IPR013087">
    <property type="entry name" value="Znf_C2H2_type"/>
</dbReference>
<accession>G0NXT8</accession>
<feature type="compositionally biased region" description="Polar residues" evidence="6">
    <location>
        <begin position="344"/>
        <end position="354"/>
    </location>
</feature>
<feature type="region of interest" description="Disordered" evidence="6">
    <location>
        <begin position="308"/>
        <end position="354"/>
    </location>
</feature>
<dbReference type="GO" id="GO:0045944">
    <property type="term" value="P:positive regulation of transcription by RNA polymerase II"/>
    <property type="evidence" value="ECO:0007669"/>
    <property type="project" value="TreeGrafter"/>
</dbReference>
<dbReference type="OrthoDB" id="5798336at2759"/>
<evidence type="ECO:0000256" key="4">
    <source>
        <dbReference type="ARBA" id="ARBA00022833"/>
    </source>
</evidence>
<reference evidence="9" key="1">
    <citation type="submission" date="2011-07" db="EMBL/GenBank/DDBJ databases">
        <authorList>
            <consortium name="Caenorhabditis brenneri Sequencing and Analysis Consortium"/>
            <person name="Wilson R.K."/>
        </authorList>
    </citation>
    <scope>NUCLEOTIDE SEQUENCE [LARGE SCALE GENOMIC DNA]</scope>
    <source>
        <strain evidence="9">PB2801</strain>
    </source>
</reference>
<dbReference type="SMART" id="SM00355">
    <property type="entry name" value="ZnF_C2H2"/>
    <property type="match status" value="4"/>
</dbReference>
<name>G0NXT8_CAEBE</name>
<dbReference type="eggNOG" id="ENOG502THM6">
    <property type="taxonomic scope" value="Eukaryota"/>
</dbReference>
<proteinExistence type="predicted"/>
<dbReference type="InterPro" id="IPR050688">
    <property type="entry name" value="Zinc_finger/UBP_domain"/>
</dbReference>
<evidence type="ECO:0000256" key="3">
    <source>
        <dbReference type="ARBA" id="ARBA00022771"/>
    </source>
</evidence>
<dbReference type="InterPro" id="IPR003656">
    <property type="entry name" value="Znf_BED"/>
</dbReference>
<feature type="compositionally biased region" description="Low complexity" evidence="6">
    <location>
        <begin position="262"/>
        <end position="275"/>
    </location>
</feature>
<dbReference type="Proteomes" id="UP000008068">
    <property type="component" value="Unassembled WGS sequence"/>
</dbReference>
<evidence type="ECO:0000256" key="5">
    <source>
        <dbReference type="PROSITE-ProRule" id="PRU00042"/>
    </source>
</evidence>
<dbReference type="GO" id="GO:0008270">
    <property type="term" value="F:zinc ion binding"/>
    <property type="evidence" value="ECO:0007669"/>
    <property type="project" value="UniProtKB-KW"/>
</dbReference>
<sequence length="428" mass="48765">MSFPRIQEENVQITPEFIAHISSGLVRPFFRAESVPIAEVRNEVRKYPIKRAREDVASRSRSEIINWVLNNNELAKACICPYCLKIHSRRDNARVHMKNYHKEFPVREFIRNVDATLDEVREANESGRMSHINLYSQPTEQKNTVRCRFCEKRYKVDNGSSGFIRHLRCKHPNLLHKMGNGGGVFETSRTDQAQFQSDLFSLVKTEFPFNGVTLKTEVVEEEDPMNMSNFSSNDILVNLANQMGFENNYVPINRIGEKRPRTSSTSNTFSNLSINGNEERSDEPGPKQFNGNTLEQFLADIDIKFKNQQQEEQEGNEETIASVATLDVSSSPKSSREPSPNSSNQGDLNGSTESVHSPIQLIHNPLTPFGCVFCPCSFPRINDLTTHIAHVHRTKYRCNTCLAEFVQPQHLEQHYTTCHVSDSTPNSQ</sequence>
<evidence type="ECO:0000256" key="1">
    <source>
        <dbReference type="ARBA" id="ARBA00022723"/>
    </source>
</evidence>
<dbReference type="PROSITE" id="PS00028">
    <property type="entry name" value="ZINC_FINGER_C2H2_1"/>
    <property type="match status" value="2"/>
</dbReference>
<dbReference type="Pfam" id="PF02892">
    <property type="entry name" value="zf-BED"/>
    <property type="match status" value="1"/>
</dbReference>
<dbReference type="InParanoid" id="G0NXT8"/>
<dbReference type="GO" id="GO:0003677">
    <property type="term" value="F:DNA binding"/>
    <property type="evidence" value="ECO:0007669"/>
    <property type="project" value="InterPro"/>
</dbReference>
<evidence type="ECO:0000313" key="9">
    <source>
        <dbReference type="Proteomes" id="UP000008068"/>
    </source>
</evidence>
<feature type="domain" description="C2H2-type" evidence="7">
    <location>
        <begin position="396"/>
        <end position="424"/>
    </location>
</feature>
<evidence type="ECO:0000313" key="8">
    <source>
        <dbReference type="EMBL" id="EGT39621.1"/>
    </source>
</evidence>